<sequence>MSHRQVHKRSGWIAFGVLGVLATAALVQAACSGGPALERAAGAARPIATAHAADREDDARDVAEAAMARLADGRKVFRFDTFGDEAFWGDTLKLHEAIEGEAHGGVGPGLSPKAALAAGLKVDVDALPGDVRQALAAGKVDLDDPGVTLALLKLNAVVGITGFPDGSGGLRSVGIQCALCHSRVDDSFAPGIGHRLDGWSNQDLNVGAIVSLAPNLDPVAKLLGVSVDTLRQVLATWGPGKFDAEVFLDGKALRPDGKSAATLIPPAFGLAGVNLHTWTGWGSVTHWNAFVANLEMHGQGTFFDPRLDDASKFPIAAANGFGHVRSDPDLVTSKLPALHLYQLAIDAPRPPKGSFDAAAAQRGGKLFAGAAKCATCHVPPIFTEPGWNLHTGQEIGIDDFQASRSPDGRYRTTPLRGLWTHGKRGYYHDGRFATLRDVVNHYDATFHLGLSDADKDDLEQYLQSL</sequence>
<evidence type="ECO:0000256" key="4">
    <source>
        <dbReference type="PROSITE-ProRule" id="PRU00433"/>
    </source>
</evidence>
<keyword evidence="1 4" id="KW-0349">Heme</keyword>
<dbReference type="Proteomes" id="UP001162891">
    <property type="component" value="Chromosome"/>
</dbReference>
<dbReference type="InterPro" id="IPR051395">
    <property type="entry name" value="Cytochrome_c_Peroxidase/MauG"/>
</dbReference>
<feature type="signal peptide" evidence="5">
    <location>
        <begin position="1"/>
        <end position="29"/>
    </location>
</feature>
<protein>
    <recommendedName>
        <fullName evidence="6">Cytochrome c domain-containing protein</fullName>
    </recommendedName>
</protein>
<evidence type="ECO:0000256" key="3">
    <source>
        <dbReference type="ARBA" id="ARBA00023004"/>
    </source>
</evidence>
<gene>
    <name evidence="7" type="ORF">AMOR_20040</name>
</gene>
<dbReference type="PROSITE" id="PS51007">
    <property type="entry name" value="CYTC"/>
    <property type="match status" value="1"/>
</dbReference>
<keyword evidence="5" id="KW-0732">Signal</keyword>
<evidence type="ECO:0000259" key="6">
    <source>
        <dbReference type="PROSITE" id="PS51007"/>
    </source>
</evidence>
<dbReference type="SUPFAM" id="SSF46626">
    <property type="entry name" value="Cytochrome c"/>
    <property type="match status" value="1"/>
</dbReference>
<organism evidence="7 8">
    <name type="scientific">Anaeromyxobacter oryzae</name>
    <dbReference type="NCBI Taxonomy" id="2918170"/>
    <lineage>
        <taxon>Bacteria</taxon>
        <taxon>Pseudomonadati</taxon>
        <taxon>Myxococcota</taxon>
        <taxon>Myxococcia</taxon>
        <taxon>Myxococcales</taxon>
        <taxon>Cystobacterineae</taxon>
        <taxon>Anaeromyxobacteraceae</taxon>
        <taxon>Anaeromyxobacter</taxon>
    </lineage>
</organism>
<reference evidence="8" key="1">
    <citation type="journal article" date="2022" name="Int. J. Syst. Evol. Microbiol.">
        <title>Anaeromyxobacter oryzae sp. nov., Anaeromyxobacter diazotrophicus sp. nov. and Anaeromyxobacter paludicola sp. nov., isolated from paddy soils.</title>
        <authorList>
            <person name="Itoh H."/>
            <person name="Xu Z."/>
            <person name="Mise K."/>
            <person name="Masuda Y."/>
            <person name="Ushijima N."/>
            <person name="Hayakawa C."/>
            <person name="Shiratori Y."/>
            <person name="Senoo K."/>
        </authorList>
    </citation>
    <scope>NUCLEOTIDE SEQUENCE [LARGE SCALE GENOMIC DNA]</scope>
    <source>
        <strain evidence="8">Red232</strain>
    </source>
</reference>
<keyword evidence="3 4" id="KW-0408">Iron</keyword>
<dbReference type="Gene3D" id="1.10.760.10">
    <property type="entry name" value="Cytochrome c-like domain"/>
    <property type="match status" value="1"/>
</dbReference>
<dbReference type="RefSeq" id="WP_248360686.1">
    <property type="nucleotide sequence ID" value="NZ_AP025591.1"/>
</dbReference>
<evidence type="ECO:0000256" key="1">
    <source>
        <dbReference type="ARBA" id="ARBA00022617"/>
    </source>
</evidence>
<keyword evidence="2 4" id="KW-0479">Metal-binding</keyword>
<dbReference type="InterPro" id="IPR036909">
    <property type="entry name" value="Cyt_c-like_dom_sf"/>
</dbReference>
<proteinExistence type="predicted"/>
<dbReference type="EMBL" id="AP025591">
    <property type="protein sequence ID" value="BDG03008.1"/>
    <property type="molecule type" value="Genomic_DNA"/>
</dbReference>
<dbReference type="PANTHER" id="PTHR30600:SF9">
    <property type="entry name" value="BLR7738 PROTEIN"/>
    <property type="match status" value="1"/>
</dbReference>
<evidence type="ECO:0000313" key="7">
    <source>
        <dbReference type="EMBL" id="BDG03008.1"/>
    </source>
</evidence>
<evidence type="ECO:0000256" key="2">
    <source>
        <dbReference type="ARBA" id="ARBA00022723"/>
    </source>
</evidence>
<name>A0ABM7WUE5_9BACT</name>
<dbReference type="InterPro" id="IPR009056">
    <property type="entry name" value="Cyt_c-like_dom"/>
</dbReference>
<feature type="domain" description="Cytochrome c" evidence="6">
    <location>
        <begin position="358"/>
        <end position="465"/>
    </location>
</feature>
<keyword evidence="8" id="KW-1185">Reference proteome</keyword>
<evidence type="ECO:0000256" key="5">
    <source>
        <dbReference type="SAM" id="SignalP"/>
    </source>
</evidence>
<feature type="chain" id="PRO_5046494702" description="Cytochrome c domain-containing protein" evidence="5">
    <location>
        <begin position="30"/>
        <end position="465"/>
    </location>
</feature>
<dbReference type="PANTHER" id="PTHR30600">
    <property type="entry name" value="CYTOCHROME C PEROXIDASE-RELATED"/>
    <property type="match status" value="1"/>
</dbReference>
<evidence type="ECO:0000313" key="8">
    <source>
        <dbReference type="Proteomes" id="UP001162891"/>
    </source>
</evidence>
<accession>A0ABM7WUE5</accession>